<dbReference type="PANTHER" id="PTHR23501">
    <property type="entry name" value="MAJOR FACILITATOR SUPERFAMILY"/>
    <property type="match status" value="1"/>
</dbReference>
<reference evidence="8" key="1">
    <citation type="submission" date="2020-06" db="EMBL/GenBank/DDBJ databases">
        <title>A chromosome-scale genome assembly of Talaromyces rugulosus W13939.</title>
        <authorList>
            <person name="Wang B."/>
            <person name="Guo L."/>
            <person name="Ye K."/>
            <person name="Wang L."/>
        </authorList>
    </citation>
    <scope>NUCLEOTIDE SEQUENCE [LARGE SCALE GENOMIC DNA]</scope>
    <source>
        <strain evidence="8">W13939</strain>
    </source>
</reference>
<keyword evidence="3 5" id="KW-1133">Transmembrane helix</keyword>
<dbReference type="InterPro" id="IPR036259">
    <property type="entry name" value="MFS_trans_sf"/>
</dbReference>
<sequence>MSILFSYPIYHFIILRIHVLIYTLVSSLATCATILTYGKLYTIFSERYVFVSSLTIFVVGSVVCAAGPSSLALILGRAIAGLGNGGILSGCNIIIARVTPLRWRPFYQSLVGGIECAALASAPLIAGAIAKYQSWRICFYISIPFGAVPALICFFFLRIPRSQCQQSISSARPSFLRQLDVLGMVLFVPLIVCLILALQWGGTLYAWSNFRVILPLVVAGVLSPVFITQQYYARETSTLPLRLLRSRTLVSGIILIFATAGTLYVFTFYLPIYYQAIRDASVLGSGLRDLSRMVGLVIALLVAGSVTSFIGYYTPAMLLGTVLMSVGAGLTSTFHPSTGLGLILGSQAVFGLGCGFAFQQAYVAVQVVLPSSDIPAAISILTFAQFLGSIVMLAISQNVFSSRLISGLGSMSLGLDITEILNSGAVDLKNYVPVEKLPEVLQAYNTALDQVFYIGLGAACLTVVGAVGSEWKTVKSKSKENEGSGS</sequence>
<keyword evidence="2 5" id="KW-0812">Transmembrane</keyword>
<dbReference type="SUPFAM" id="SSF103473">
    <property type="entry name" value="MFS general substrate transporter"/>
    <property type="match status" value="1"/>
</dbReference>
<feature type="transmembrane region" description="Helical" evidence="5">
    <location>
        <begin position="374"/>
        <end position="395"/>
    </location>
</feature>
<feature type="domain" description="Major facilitator superfamily (MFS) profile" evidence="6">
    <location>
        <begin position="1"/>
        <end position="436"/>
    </location>
</feature>
<dbReference type="AlphaFoldDB" id="A0A7H8QNP8"/>
<gene>
    <name evidence="7" type="ORF">TRUGW13939_02605</name>
</gene>
<dbReference type="PROSITE" id="PS50850">
    <property type="entry name" value="MFS"/>
    <property type="match status" value="1"/>
</dbReference>
<evidence type="ECO:0000313" key="8">
    <source>
        <dbReference type="Proteomes" id="UP000509510"/>
    </source>
</evidence>
<name>A0A7H8QNP8_TALRU</name>
<dbReference type="OrthoDB" id="5215911at2759"/>
<evidence type="ECO:0000256" key="4">
    <source>
        <dbReference type="ARBA" id="ARBA00023136"/>
    </source>
</evidence>
<feature type="transmembrane region" description="Helical" evidence="5">
    <location>
        <begin position="74"/>
        <end position="98"/>
    </location>
</feature>
<protein>
    <recommendedName>
        <fullName evidence="6">Major facilitator superfamily (MFS) profile domain-containing protein</fullName>
    </recommendedName>
</protein>
<dbReference type="Pfam" id="PF07690">
    <property type="entry name" value="MFS_1"/>
    <property type="match status" value="1"/>
</dbReference>
<dbReference type="RefSeq" id="XP_035341690.1">
    <property type="nucleotide sequence ID" value="XM_035485797.1"/>
</dbReference>
<evidence type="ECO:0000256" key="2">
    <source>
        <dbReference type="ARBA" id="ARBA00022692"/>
    </source>
</evidence>
<comment type="subcellular location">
    <subcellularLocation>
        <location evidence="1">Membrane</location>
        <topology evidence="1">Multi-pass membrane protein</topology>
    </subcellularLocation>
</comment>
<dbReference type="InterPro" id="IPR020846">
    <property type="entry name" value="MFS_dom"/>
</dbReference>
<feature type="transmembrane region" description="Helical" evidence="5">
    <location>
        <begin position="340"/>
        <end position="362"/>
    </location>
</feature>
<feature type="transmembrane region" description="Helical" evidence="5">
    <location>
        <begin position="179"/>
        <end position="198"/>
    </location>
</feature>
<dbReference type="KEGG" id="trg:TRUGW13939_02605"/>
<dbReference type="PANTHER" id="PTHR23501:SF199">
    <property type="entry name" value="MFS EFFLUX TRANSPORTER INPD-RELATED"/>
    <property type="match status" value="1"/>
</dbReference>
<dbReference type="Proteomes" id="UP000509510">
    <property type="component" value="Chromosome II"/>
</dbReference>
<dbReference type="InterPro" id="IPR011701">
    <property type="entry name" value="MFS"/>
</dbReference>
<feature type="transmembrane region" description="Helical" evidence="5">
    <location>
        <begin position="204"/>
        <end position="227"/>
    </location>
</feature>
<feature type="transmembrane region" description="Helical" evidence="5">
    <location>
        <begin position="48"/>
        <end position="68"/>
    </location>
</feature>
<dbReference type="EMBL" id="CP055899">
    <property type="protein sequence ID" value="QKX55512.1"/>
    <property type="molecule type" value="Genomic_DNA"/>
</dbReference>
<accession>A0A7H8QNP8</accession>
<evidence type="ECO:0000259" key="6">
    <source>
        <dbReference type="PROSITE" id="PS50850"/>
    </source>
</evidence>
<feature type="transmembrane region" description="Helical" evidence="5">
    <location>
        <begin position="290"/>
        <end position="310"/>
    </location>
</feature>
<keyword evidence="8" id="KW-1185">Reference proteome</keyword>
<evidence type="ECO:0000256" key="5">
    <source>
        <dbReference type="SAM" id="Phobius"/>
    </source>
</evidence>
<dbReference type="GeneID" id="55990112"/>
<dbReference type="Gene3D" id="1.20.1250.20">
    <property type="entry name" value="MFS general substrate transporter like domains"/>
    <property type="match status" value="1"/>
</dbReference>
<dbReference type="GO" id="GO:0022857">
    <property type="term" value="F:transmembrane transporter activity"/>
    <property type="evidence" value="ECO:0007669"/>
    <property type="project" value="InterPro"/>
</dbReference>
<keyword evidence="4 5" id="KW-0472">Membrane</keyword>
<feature type="transmembrane region" description="Helical" evidence="5">
    <location>
        <begin position="451"/>
        <end position="469"/>
    </location>
</feature>
<evidence type="ECO:0000313" key="7">
    <source>
        <dbReference type="EMBL" id="QKX55512.1"/>
    </source>
</evidence>
<evidence type="ECO:0000256" key="3">
    <source>
        <dbReference type="ARBA" id="ARBA00022989"/>
    </source>
</evidence>
<feature type="transmembrane region" description="Helical" evidence="5">
    <location>
        <begin position="12"/>
        <end position="36"/>
    </location>
</feature>
<feature type="transmembrane region" description="Helical" evidence="5">
    <location>
        <begin position="139"/>
        <end position="159"/>
    </location>
</feature>
<proteinExistence type="predicted"/>
<dbReference type="GO" id="GO:0005886">
    <property type="term" value="C:plasma membrane"/>
    <property type="evidence" value="ECO:0007669"/>
    <property type="project" value="TreeGrafter"/>
</dbReference>
<organism evidence="7 8">
    <name type="scientific">Talaromyces rugulosus</name>
    <name type="common">Penicillium rugulosum</name>
    <dbReference type="NCBI Taxonomy" id="121627"/>
    <lineage>
        <taxon>Eukaryota</taxon>
        <taxon>Fungi</taxon>
        <taxon>Dikarya</taxon>
        <taxon>Ascomycota</taxon>
        <taxon>Pezizomycotina</taxon>
        <taxon>Eurotiomycetes</taxon>
        <taxon>Eurotiomycetidae</taxon>
        <taxon>Eurotiales</taxon>
        <taxon>Trichocomaceae</taxon>
        <taxon>Talaromyces</taxon>
        <taxon>Talaromyces sect. Islandici</taxon>
    </lineage>
</organism>
<evidence type="ECO:0000256" key="1">
    <source>
        <dbReference type="ARBA" id="ARBA00004141"/>
    </source>
</evidence>
<feature type="transmembrane region" description="Helical" evidence="5">
    <location>
        <begin position="248"/>
        <end position="270"/>
    </location>
</feature>